<reference evidence="3" key="2">
    <citation type="submission" date="2020-09" db="EMBL/GenBank/DDBJ databases">
        <authorList>
            <person name="Sun Q."/>
            <person name="Kim S."/>
        </authorList>
    </citation>
    <scope>NUCLEOTIDE SEQUENCE</scope>
    <source>
        <strain evidence="3">KCTC 32437</strain>
    </source>
</reference>
<reference evidence="3" key="1">
    <citation type="journal article" date="2014" name="Int. J. Syst. Evol. Microbiol.">
        <title>Complete genome sequence of Corynebacterium casei LMG S-19264T (=DSM 44701T), isolated from a smear-ripened cheese.</title>
        <authorList>
            <consortium name="US DOE Joint Genome Institute (JGI-PGF)"/>
            <person name="Walter F."/>
            <person name="Albersmeier A."/>
            <person name="Kalinowski J."/>
            <person name="Ruckert C."/>
        </authorList>
    </citation>
    <scope>NUCLEOTIDE SEQUENCE</scope>
    <source>
        <strain evidence="3">KCTC 32437</strain>
    </source>
</reference>
<dbReference type="InterPro" id="IPR051807">
    <property type="entry name" value="Sec-metab_biosynth-assoc"/>
</dbReference>
<evidence type="ECO:0000256" key="1">
    <source>
        <dbReference type="ARBA" id="ARBA00007689"/>
    </source>
</evidence>
<dbReference type="PANTHER" id="PTHR33606:SF3">
    <property type="entry name" value="PROTEIN YCII"/>
    <property type="match status" value="1"/>
</dbReference>
<evidence type="ECO:0000313" key="3">
    <source>
        <dbReference type="EMBL" id="GHA23624.1"/>
    </source>
</evidence>
<protein>
    <recommendedName>
        <fullName evidence="2">YCII-related domain-containing protein</fullName>
    </recommendedName>
</protein>
<dbReference type="RefSeq" id="WP_189425439.1">
    <property type="nucleotide sequence ID" value="NZ_BMZE01000002.1"/>
</dbReference>
<dbReference type="Proteomes" id="UP000646579">
    <property type="component" value="Unassembled WGS sequence"/>
</dbReference>
<accession>A0A918VTV9</accession>
<dbReference type="SUPFAM" id="SSF54909">
    <property type="entry name" value="Dimeric alpha+beta barrel"/>
    <property type="match status" value="1"/>
</dbReference>
<evidence type="ECO:0000259" key="2">
    <source>
        <dbReference type="Pfam" id="PF03795"/>
    </source>
</evidence>
<dbReference type="InterPro" id="IPR011008">
    <property type="entry name" value="Dimeric_a/b-barrel"/>
</dbReference>
<dbReference type="PANTHER" id="PTHR33606">
    <property type="entry name" value="PROTEIN YCII"/>
    <property type="match status" value="1"/>
</dbReference>
<feature type="domain" description="YCII-related" evidence="2">
    <location>
        <begin position="1"/>
        <end position="86"/>
    </location>
</feature>
<dbReference type="EMBL" id="BMZE01000002">
    <property type="protein sequence ID" value="GHA23624.1"/>
    <property type="molecule type" value="Genomic_DNA"/>
</dbReference>
<dbReference type="InterPro" id="IPR005545">
    <property type="entry name" value="YCII"/>
</dbReference>
<sequence>MFYALIADDTDDPQKRMDARSDHLKHLDVLGDRLVLAGPFITENGAMTGSFMVIEADSQAEAEAIYAEDPYVKSGVFANYTVRPFKLTINKSAGR</sequence>
<keyword evidence="4" id="KW-1185">Reference proteome</keyword>
<dbReference type="Gene3D" id="3.30.70.1060">
    <property type="entry name" value="Dimeric alpha+beta barrel"/>
    <property type="match status" value="1"/>
</dbReference>
<gene>
    <name evidence="3" type="ORF">GCM10007989_18890</name>
</gene>
<evidence type="ECO:0000313" key="4">
    <source>
        <dbReference type="Proteomes" id="UP000646579"/>
    </source>
</evidence>
<organism evidence="3 4">
    <name type="scientific">Devosia pacifica</name>
    <dbReference type="NCBI Taxonomy" id="1335967"/>
    <lineage>
        <taxon>Bacteria</taxon>
        <taxon>Pseudomonadati</taxon>
        <taxon>Pseudomonadota</taxon>
        <taxon>Alphaproteobacteria</taxon>
        <taxon>Hyphomicrobiales</taxon>
        <taxon>Devosiaceae</taxon>
        <taxon>Devosia</taxon>
    </lineage>
</organism>
<dbReference type="Pfam" id="PF03795">
    <property type="entry name" value="YCII"/>
    <property type="match status" value="1"/>
</dbReference>
<dbReference type="AlphaFoldDB" id="A0A918VTV9"/>
<comment type="caution">
    <text evidence="3">The sequence shown here is derived from an EMBL/GenBank/DDBJ whole genome shotgun (WGS) entry which is preliminary data.</text>
</comment>
<proteinExistence type="inferred from homology"/>
<comment type="similarity">
    <text evidence="1">Belongs to the YciI family.</text>
</comment>
<name>A0A918VTV9_9HYPH</name>